<proteinExistence type="predicted"/>
<evidence type="ECO:0000313" key="5">
    <source>
        <dbReference type="Proteomes" id="UP000267081"/>
    </source>
</evidence>
<dbReference type="Pfam" id="PF24729">
    <property type="entry name" value="Acb2_Tad1_hairpin"/>
    <property type="match status" value="1"/>
</dbReference>
<evidence type="ECO:0000256" key="1">
    <source>
        <dbReference type="ARBA" id="ARBA00022741"/>
    </source>
</evidence>
<dbReference type="AlphaFoldDB" id="A0A427TGJ8"/>
<accession>A0A427TGJ8</accession>
<sequence length="90" mass="10264">MSEQQPTSELIDTGSQNVTGYRKQTPDALDTVNEIKHVEEVVAKLWRWVRARPTVPTDPRQLALARTAFEEGFMHLNRAVFQPVDPFEGD</sequence>
<feature type="region of interest" description="Disordered" evidence="2">
    <location>
        <begin position="1"/>
        <end position="22"/>
    </location>
</feature>
<keyword evidence="1" id="KW-0547">Nucleotide-binding</keyword>
<dbReference type="GO" id="GO:0000166">
    <property type="term" value="F:nucleotide binding"/>
    <property type="evidence" value="ECO:0007669"/>
    <property type="project" value="UniProtKB-KW"/>
</dbReference>
<gene>
    <name evidence="4" type="ORF">EIY87_09265</name>
</gene>
<evidence type="ECO:0000256" key="2">
    <source>
        <dbReference type="SAM" id="MobiDB-lite"/>
    </source>
</evidence>
<feature type="compositionally biased region" description="Polar residues" evidence="2">
    <location>
        <begin position="1"/>
        <end position="19"/>
    </location>
</feature>
<protein>
    <recommendedName>
        <fullName evidence="3">Acb2/Tad1 hairpin domain-containing protein</fullName>
    </recommendedName>
</protein>
<evidence type="ECO:0000259" key="3">
    <source>
        <dbReference type="Pfam" id="PF24729"/>
    </source>
</evidence>
<comment type="caution">
    <text evidence="4">The sequence shown here is derived from an EMBL/GenBank/DDBJ whole genome shotgun (WGS) entry which is preliminary data.</text>
</comment>
<keyword evidence="5" id="KW-1185">Reference proteome</keyword>
<organism evidence="4 5">
    <name type="scientific">Amycolatopsis eburnea</name>
    <dbReference type="NCBI Taxonomy" id="2267691"/>
    <lineage>
        <taxon>Bacteria</taxon>
        <taxon>Bacillati</taxon>
        <taxon>Actinomycetota</taxon>
        <taxon>Actinomycetes</taxon>
        <taxon>Pseudonocardiales</taxon>
        <taxon>Pseudonocardiaceae</taxon>
        <taxon>Amycolatopsis</taxon>
    </lineage>
</organism>
<reference evidence="4 5" key="1">
    <citation type="submission" date="2018-12" db="EMBL/GenBank/DDBJ databases">
        <title>Amycolatopsis eburnea sp. nov. actinomycete associate with arbuscular mycorrhiza fungal spore.</title>
        <authorList>
            <person name="Lumyong S."/>
            <person name="Chaiya L."/>
        </authorList>
    </citation>
    <scope>NUCLEOTIDE SEQUENCE [LARGE SCALE GENOMIC DNA]</scope>
    <source>
        <strain evidence="4 5">GLM-1</strain>
    </source>
</reference>
<dbReference type="InterPro" id="IPR056098">
    <property type="entry name" value="Acb2/Tad1_hairpin"/>
</dbReference>
<dbReference type="OrthoDB" id="5482059at2"/>
<dbReference type="Proteomes" id="UP000267081">
    <property type="component" value="Unassembled WGS sequence"/>
</dbReference>
<feature type="domain" description="Acb2/Tad1 hairpin" evidence="3">
    <location>
        <begin position="18"/>
        <end position="81"/>
    </location>
</feature>
<name>A0A427TGJ8_9PSEU</name>
<dbReference type="RefSeq" id="WP_125307246.1">
    <property type="nucleotide sequence ID" value="NZ_RSEC01000032.1"/>
</dbReference>
<evidence type="ECO:0000313" key="4">
    <source>
        <dbReference type="EMBL" id="RSD21996.1"/>
    </source>
</evidence>
<dbReference type="EMBL" id="RSEC01000032">
    <property type="protein sequence ID" value="RSD21996.1"/>
    <property type="molecule type" value="Genomic_DNA"/>
</dbReference>